<feature type="chain" id="PRO_5035319462" evidence="2">
    <location>
        <begin position="19"/>
        <end position="413"/>
    </location>
</feature>
<dbReference type="PANTHER" id="PTHR11461">
    <property type="entry name" value="SERINE PROTEASE INHIBITOR, SERPIN"/>
    <property type="match status" value="1"/>
</dbReference>
<dbReference type="SMART" id="SM00093">
    <property type="entry name" value="SERPIN"/>
    <property type="match status" value="1"/>
</dbReference>
<comment type="similarity">
    <text evidence="1">Belongs to the serpin family.</text>
</comment>
<dbReference type="GO" id="GO:0004867">
    <property type="term" value="F:serine-type endopeptidase inhibitor activity"/>
    <property type="evidence" value="ECO:0007669"/>
    <property type="project" value="InterPro"/>
</dbReference>
<dbReference type="EMBL" id="JAHLQT010025476">
    <property type="protein sequence ID" value="KAG7164480.1"/>
    <property type="molecule type" value="Genomic_DNA"/>
</dbReference>
<evidence type="ECO:0000256" key="1">
    <source>
        <dbReference type="RuleBase" id="RU000411"/>
    </source>
</evidence>
<name>A0A8J5MU48_HOMAM</name>
<sequence>MRYLVIIIALLGVSWCQAGPLTPTQPLHSRREAPAVRFGDFIQEFALDLSSEIRDPGTVTFSPLSISSLLSVLLLGSSGVPYHQLYNALHLPVGVTEAKIHSTFKELIDSVTHARQGVTLNVANGLFLQSGVGILSDFTNSANKSYGASVRIVDFNTKPAEATNVINDWVKDGTNGLIPQLLADPLSTETIFVAANTVFFKGDWKNPFDPEFTRLAPFHTGKETIEVPMMRSVMTVPYVDIPDLDAHMIALPYEGDQFAMFILMSQGPASDKLEDIEFMLDASIINGYINSMTNSVVNVWLPRMRLSYKTSLKPTLQALLVKAIFDPRQADFARMIANGHVWVDDVIHETIVEITEIGTKAAAATGTSLNRMGSSRSFVVDRPAIFFIRDLKSGLPLFWGRLVRPEVLSQAAG</sequence>
<protein>
    <submittedName>
        <fullName evidence="4">Serine protease inhibitor A3L-like</fullName>
    </submittedName>
</protein>
<evidence type="ECO:0000256" key="2">
    <source>
        <dbReference type="SAM" id="SignalP"/>
    </source>
</evidence>
<keyword evidence="2" id="KW-0732">Signal</keyword>
<dbReference type="InterPro" id="IPR023796">
    <property type="entry name" value="Serpin_dom"/>
</dbReference>
<feature type="domain" description="Serpin" evidence="3">
    <location>
        <begin position="47"/>
        <end position="405"/>
    </location>
</feature>
<feature type="signal peptide" evidence="2">
    <location>
        <begin position="1"/>
        <end position="18"/>
    </location>
</feature>
<accession>A0A8J5MU48</accession>
<proteinExistence type="inferred from homology"/>
<dbReference type="InterPro" id="IPR000215">
    <property type="entry name" value="Serpin_fam"/>
</dbReference>
<evidence type="ECO:0000313" key="5">
    <source>
        <dbReference type="Proteomes" id="UP000747542"/>
    </source>
</evidence>
<dbReference type="Proteomes" id="UP000747542">
    <property type="component" value="Unassembled WGS sequence"/>
</dbReference>
<dbReference type="Pfam" id="PF00079">
    <property type="entry name" value="Serpin"/>
    <property type="match status" value="1"/>
</dbReference>
<dbReference type="GO" id="GO:0005615">
    <property type="term" value="C:extracellular space"/>
    <property type="evidence" value="ECO:0007669"/>
    <property type="project" value="InterPro"/>
</dbReference>
<dbReference type="OrthoDB" id="9518664at2759"/>
<comment type="caution">
    <text evidence="4">The sequence shown here is derived from an EMBL/GenBank/DDBJ whole genome shotgun (WGS) entry which is preliminary data.</text>
</comment>
<evidence type="ECO:0000313" key="4">
    <source>
        <dbReference type="EMBL" id="KAG7164480.1"/>
    </source>
</evidence>
<evidence type="ECO:0000259" key="3">
    <source>
        <dbReference type="SMART" id="SM00093"/>
    </source>
</evidence>
<reference evidence="4" key="1">
    <citation type="journal article" date="2021" name="Sci. Adv.">
        <title>The American lobster genome reveals insights on longevity, neural, and immune adaptations.</title>
        <authorList>
            <person name="Polinski J.M."/>
            <person name="Zimin A.V."/>
            <person name="Clark K.F."/>
            <person name="Kohn A.B."/>
            <person name="Sadowski N."/>
            <person name="Timp W."/>
            <person name="Ptitsyn A."/>
            <person name="Khanna P."/>
            <person name="Romanova D.Y."/>
            <person name="Williams P."/>
            <person name="Greenwood S.J."/>
            <person name="Moroz L.L."/>
            <person name="Walt D.R."/>
            <person name="Bodnar A.G."/>
        </authorList>
    </citation>
    <scope>NUCLEOTIDE SEQUENCE</scope>
    <source>
        <strain evidence="4">GMGI-L3</strain>
    </source>
</reference>
<dbReference type="CDD" id="cd00172">
    <property type="entry name" value="serpin"/>
    <property type="match status" value="1"/>
</dbReference>
<dbReference type="AlphaFoldDB" id="A0A8J5MU48"/>
<organism evidence="4 5">
    <name type="scientific">Homarus americanus</name>
    <name type="common">American lobster</name>
    <dbReference type="NCBI Taxonomy" id="6706"/>
    <lineage>
        <taxon>Eukaryota</taxon>
        <taxon>Metazoa</taxon>
        <taxon>Ecdysozoa</taxon>
        <taxon>Arthropoda</taxon>
        <taxon>Crustacea</taxon>
        <taxon>Multicrustacea</taxon>
        <taxon>Malacostraca</taxon>
        <taxon>Eumalacostraca</taxon>
        <taxon>Eucarida</taxon>
        <taxon>Decapoda</taxon>
        <taxon>Pleocyemata</taxon>
        <taxon>Astacidea</taxon>
        <taxon>Nephropoidea</taxon>
        <taxon>Nephropidae</taxon>
        <taxon>Homarus</taxon>
    </lineage>
</organism>
<dbReference type="PANTHER" id="PTHR11461:SF342">
    <property type="entry name" value="SERINE PROTEASE INHIBITOR 28DC"/>
    <property type="match status" value="1"/>
</dbReference>
<keyword evidence="5" id="KW-1185">Reference proteome</keyword>
<gene>
    <name evidence="4" type="ORF">Hamer_G003689</name>
</gene>